<keyword evidence="1" id="KW-1133">Transmembrane helix</keyword>
<dbReference type="Pfam" id="PF13584">
    <property type="entry name" value="BatD"/>
    <property type="match status" value="2"/>
</dbReference>
<organism evidence="2">
    <name type="scientific">hydrothermal vent metagenome</name>
    <dbReference type="NCBI Taxonomy" id="652676"/>
    <lineage>
        <taxon>unclassified sequences</taxon>
        <taxon>metagenomes</taxon>
        <taxon>ecological metagenomes</taxon>
    </lineage>
</organism>
<dbReference type="AlphaFoldDB" id="A0A3B1CE33"/>
<evidence type="ECO:0000256" key="1">
    <source>
        <dbReference type="SAM" id="Phobius"/>
    </source>
</evidence>
<dbReference type="InterPro" id="IPR025738">
    <property type="entry name" value="BatD"/>
</dbReference>
<protein>
    <recommendedName>
        <fullName evidence="3">BatD</fullName>
    </recommendedName>
</protein>
<keyword evidence="1" id="KW-0812">Transmembrane</keyword>
<dbReference type="PANTHER" id="PTHR40940:SF2">
    <property type="entry name" value="BATD"/>
    <property type="match status" value="1"/>
</dbReference>
<dbReference type="PANTHER" id="PTHR40940">
    <property type="entry name" value="PROTEIN BATD-RELATED"/>
    <property type="match status" value="1"/>
</dbReference>
<reference evidence="2" key="1">
    <citation type="submission" date="2018-06" db="EMBL/GenBank/DDBJ databases">
        <authorList>
            <person name="Zhirakovskaya E."/>
        </authorList>
    </citation>
    <scope>NUCLEOTIDE SEQUENCE</scope>
</reference>
<gene>
    <name evidence="2" type="ORF">MNBD_NITROSPINAE03-472</name>
</gene>
<sequence length="598" mass="66402">MTRLFLIAIWLIWAAPVFASDDVAIRATASPDTLPPGYTFRLEITIEGKGIRSLPDPNLPRLKSFDIVGRSSSQQVSMSGLSVTVSKTVAYQVRAPNEGKYQIPSITLVYGGKTYKTDPIDITVDPSAQTPQNQKKRAHRSVPAFPGLANPFAAPGGGSFFDRRLKLDDDDLMVRMDVDKKTAVPFEPIIATFSFYRAVSLWENPSYEKPEFEGFWVESLPFEDGKNEQLSKKRIEGKNYVVAKLRYAIIPLSPGRKIVDQATLSISEGPWAERIRLKTKPIPIEIRPFPEDAKPVDFSGTVGKYTISAEVSPATAKVNDGMTLRLTIKGEGYLKPAASPLKPSIDGMEVYDPKVTDSVDKSGGSIVSTKTIEYPMIPREEGKKIIEPFTVWTYDPGSGKYTLLKTLPIEINILAGSAVKSTAVASRSLIAPLKADILYIKPDKDILEDFGSPLHRSWFLWAILLAPFPVLAIGWAVAGRKRRFLTDTVYFRSYHAAKTAKAMLAEAGKKKEPAEFYTALDKAIRGYLADKWNLPAPSITKQLVKKRLERSGVENANGLVELFEAVEIARYARHEINNMSLHLEKANGFIEWMEKQTA</sequence>
<evidence type="ECO:0008006" key="3">
    <source>
        <dbReference type="Google" id="ProtNLM"/>
    </source>
</evidence>
<accession>A0A3B1CE33</accession>
<feature type="transmembrane region" description="Helical" evidence="1">
    <location>
        <begin position="458"/>
        <end position="478"/>
    </location>
</feature>
<keyword evidence="1" id="KW-0472">Membrane</keyword>
<dbReference type="EMBL" id="UOGB01000190">
    <property type="protein sequence ID" value="VAX20920.1"/>
    <property type="molecule type" value="Genomic_DNA"/>
</dbReference>
<evidence type="ECO:0000313" key="2">
    <source>
        <dbReference type="EMBL" id="VAX20920.1"/>
    </source>
</evidence>
<proteinExistence type="predicted"/>
<name>A0A3B1CE33_9ZZZZ</name>